<sequence length="125" mass="14371">MATKRKRSTSKKNSEKNHHTDLKLAVLAGIAGYYLLAGERGKKHRAALKSWSMRMKADVMEKLETASSVSKKHFHTIVDDVAKHYKTAKHVDKQDLKDLVTDLKQRWREIEQEASTSKQNKKPRS</sequence>
<feature type="region of interest" description="Disordered" evidence="1">
    <location>
        <begin position="1"/>
        <end position="21"/>
    </location>
</feature>
<gene>
    <name evidence="2" type="ORF">COU08_04650</name>
</gene>
<reference evidence="3" key="1">
    <citation type="submission" date="2017-09" db="EMBL/GenBank/DDBJ databases">
        <title>Depth-based differentiation of microbial function through sediment-hosted aquifers and enrichment of novel symbionts in the deep terrestrial subsurface.</title>
        <authorList>
            <person name="Probst A.J."/>
            <person name="Ladd B."/>
            <person name="Jarett J.K."/>
            <person name="Geller-Mcgrath D.E."/>
            <person name="Sieber C.M.K."/>
            <person name="Emerson J.B."/>
            <person name="Anantharaman K."/>
            <person name="Thomas B.C."/>
            <person name="Malmstrom R."/>
            <person name="Stieglmeier M."/>
            <person name="Klingl A."/>
            <person name="Woyke T."/>
            <person name="Ryan C.M."/>
            <person name="Banfield J.F."/>
        </authorList>
    </citation>
    <scope>NUCLEOTIDE SEQUENCE [LARGE SCALE GENOMIC DNA]</scope>
</reference>
<comment type="caution">
    <text evidence="2">The sequence shown here is derived from an EMBL/GenBank/DDBJ whole genome shotgun (WGS) entry which is preliminary data.</text>
</comment>
<feature type="compositionally biased region" description="Basic and acidic residues" evidence="1">
    <location>
        <begin position="12"/>
        <end position="21"/>
    </location>
</feature>
<name>A0A2M6WH41_9BACT</name>
<proteinExistence type="predicted"/>
<organism evidence="2 3">
    <name type="scientific">Candidatus Harrisonbacteria bacterium CG10_big_fil_rev_8_21_14_0_10_42_17</name>
    <dbReference type="NCBI Taxonomy" id="1974584"/>
    <lineage>
        <taxon>Bacteria</taxon>
        <taxon>Candidatus Harrisoniibacteriota</taxon>
    </lineage>
</organism>
<dbReference type="AlphaFoldDB" id="A0A2M6WH41"/>
<dbReference type="EMBL" id="PFBA01000035">
    <property type="protein sequence ID" value="PIT92112.1"/>
    <property type="molecule type" value="Genomic_DNA"/>
</dbReference>
<dbReference type="Proteomes" id="UP000228635">
    <property type="component" value="Unassembled WGS sequence"/>
</dbReference>
<protein>
    <submittedName>
        <fullName evidence="2">Uncharacterized protein</fullName>
    </submittedName>
</protein>
<accession>A0A2M6WH41</accession>
<evidence type="ECO:0000256" key="1">
    <source>
        <dbReference type="SAM" id="MobiDB-lite"/>
    </source>
</evidence>
<evidence type="ECO:0000313" key="2">
    <source>
        <dbReference type="EMBL" id="PIT92112.1"/>
    </source>
</evidence>
<feature type="compositionally biased region" description="Basic residues" evidence="1">
    <location>
        <begin position="1"/>
        <end position="10"/>
    </location>
</feature>
<evidence type="ECO:0000313" key="3">
    <source>
        <dbReference type="Proteomes" id="UP000228635"/>
    </source>
</evidence>